<evidence type="ECO:0000313" key="2">
    <source>
        <dbReference type="Proteomes" id="UP000232003"/>
    </source>
</evidence>
<organism evidence="1 2">
    <name type="scientific">Nostoc flagelliforme CCNUN1</name>
    <dbReference type="NCBI Taxonomy" id="2038116"/>
    <lineage>
        <taxon>Bacteria</taxon>
        <taxon>Bacillati</taxon>
        <taxon>Cyanobacteriota</taxon>
        <taxon>Cyanophyceae</taxon>
        <taxon>Nostocales</taxon>
        <taxon>Nostocaceae</taxon>
        <taxon>Nostoc</taxon>
    </lineage>
</organism>
<dbReference type="EMBL" id="CP024785">
    <property type="protein sequence ID" value="AUB39089.1"/>
    <property type="molecule type" value="Genomic_DNA"/>
</dbReference>
<keyword evidence="2" id="KW-1185">Reference proteome</keyword>
<protein>
    <submittedName>
        <fullName evidence="1">Uncharacterized protein</fullName>
    </submittedName>
</protein>
<accession>A0A2K8SUF4</accession>
<dbReference type="KEGG" id="nfl:COO91_05077"/>
<reference evidence="1 2" key="1">
    <citation type="submission" date="2017-11" db="EMBL/GenBank/DDBJ databases">
        <title>Complete genome of a free-living desiccation-tolerant cyanobacterium and its photosynthetic adaptation to extreme terrestrial habitat.</title>
        <authorList>
            <person name="Shang J."/>
        </authorList>
    </citation>
    <scope>NUCLEOTIDE SEQUENCE [LARGE SCALE GENOMIC DNA]</scope>
    <source>
        <strain evidence="1 2">CCNUN1</strain>
    </source>
</reference>
<dbReference type="AlphaFoldDB" id="A0A2K8SUF4"/>
<dbReference type="Proteomes" id="UP000232003">
    <property type="component" value="Chromosome"/>
</dbReference>
<name>A0A2K8SUF4_9NOSO</name>
<evidence type="ECO:0000313" key="1">
    <source>
        <dbReference type="EMBL" id="AUB39089.1"/>
    </source>
</evidence>
<gene>
    <name evidence="1" type="ORF">COO91_05077</name>
</gene>
<proteinExistence type="predicted"/>
<sequence>MSVNLGYVWRQQQKYLLTLFTMFWLKTGASFGCHRLKPFYLEIYSSITHPLAQIYY</sequence>